<proteinExistence type="predicted"/>
<dbReference type="InterPro" id="IPR002048">
    <property type="entry name" value="EF_hand_dom"/>
</dbReference>
<evidence type="ECO:0000313" key="4">
    <source>
        <dbReference type="EMBL" id="CAJ1383222.1"/>
    </source>
</evidence>
<feature type="region of interest" description="Disordered" evidence="2">
    <location>
        <begin position="236"/>
        <end position="271"/>
    </location>
</feature>
<name>A0AA36MTE8_9DINO</name>
<dbReference type="EMBL" id="CAUJNA010000999">
    <property type="protein sequence ID" value="CAJ1383222.1"/>
    <property type="molecule type" value="Genomic_DNA"/>
</dbReference>
<reference evidence="4" key="1">
    <citation type="submission" date="2023-08" db="EMBL/GenBank/DDBJ databases">
        <authorList>
            <person name="Chen Y."/>
            <person name="Shah S."/>
            <person name="Dougan E. K."/>
            <person name="Thang M."/>
            <person name="Chan C."/>
        </authorList>
    </citation>
    <scope>NUCLEOTIDE SEQUENCE</scope>
</reference>
<dbReference type="Pfam" id="PF13499">
    <property type="entry name" value="EF-hand_7"/>
    <property type="match status" value="1"/>
</dbReference>
<dbReference type="InterPro" id="IPR011992">
    <property type="entry name" value="EF-hand-dom_pair"/>
</dbReference>
<keyword evidence="5" id="KW-1185">Reference proteome</keyword>
<organism evidence="4 5">
    <name type="scientific">Effrenium voratum</name>
    <dbReference type="NCBI Taxonomy" id="2562239"/>
    <lineage>
        <taxon>Eukaryota</taxon>
        <taxon>Sar</taxon>
        <taxon>Alveolata</taxon>
        <taxon>Dinophyceae</taxon>
        <taxon>Suessiales</taxon>
        <taxon>Symbiodiniaceae</taxon>
        <taxon>Effrenium</taxon>
    </lineage>
</organism>
<dbReference type="PROSITE" id="PS00018">
    <property type="entry name" value="EF_HAND_1"/>
    <property type="match status" value="2"/>
</dbReference>
<evidence type="ECO:0000256" key="1">
    <source>
        <dbReference type="ARBA" id="ARBA00022837"/>
    </source>
</evidence>
<dbReference type="InterPro" id="IPR018247">
    <property type="entry name" value="EF_Hand_1_Ca_BS"/>
</dbReference>
<dbReference type="Gene3D" id="1.10.238.10">
    <property type="entry name" value="EF-hand"/>
    <property type="match status" value="1"/>
</dbReference>
<feature type="compositionally biased region" description="Low complexity" evidence="2">
    <location>
        <begin position="500"/>
        <end position="509"/>
    </location>
</feature>
<dbReference type="PROSITE" id="PS50222">
    <property type="entry name" value="EF_HAND_2"/>
    <property type="match status" value="2"/>
</dbReference>
<feature type="domain" description="EF-hand" evidence="3">
    <location>
        <begin position="157"/>
        <end position="192"/>
    </location>
</feature>
<accession>A0AA36MTE8</accession>
<protein>
    <recommendedName>
        <fullName evidence="3">EF-hand domain-containing protein</fullName>
    </recommendedName>
</protein>
<feature type="compositionally biased region" description="Polar residues" evidence="2">
    <location>
        <begin position="253"/>
        <end position="262"/>
    </location>
</feature>
<dbReference type="Gene3D" id="1.10.287.70">
    <property type="match status" value="1"/>
</dbReference>
<dbReference type="CDD" id="cd00051">
    <property type="entry name" value="EFh"/>
    <property type="match status" value="1"/>
</dbReference>
<gene>
    <name evidence="4" type="ORF">EVOR1521_LOCUS10391</name>
</gene>
<keyword evidence="1" id="KW-0106">Calcium</keyword>
<dbReference type="SUPFAM" id="SSF47473">
    <property type="entry name" value="EF-hand"/>
    <property type="match status" value="1"/>
</dbReference>
<feature type="domain" description="EF-hand" evidence="3">
    <location>
        <begin position="113"/>
        <end position="148"/>
    </location>
</feature>
<dbReference type="GO" id="GO:0005509">
    <property type="term" value="F:calcium ion binding"/>
    <property type="evidence" value="ECO:0007669"/>
    <property type="project" value="InterPro"/>
</dbReference>
<evidence type="ECO:0000259" key="3">
    <source>
        <dbReference type="PROSITE" id="PS50222"/>
    </source>
</evidence>
<sequence length="579" mass="64198">MLMVELVYPLILDLHERTGTFANCEQCQRAASSVMSANLLLFKTVIAGDSWGLIAVPVIEEFPATAIIFVGSQLTLVFGVLNLIVAVVVDTFAELRDRDILNRAEEMEQEIEQDKKFLQKIFERADEDGSGELTLEELKEGAKKDPEFQSRLRVMDIDETDLQQLFQMIDTDGSGAVEAEEFIQPLSRWVHESKTANRFIKYNVMRSLRQNEELWNYSQTKFDQLNSHMSRIATSLGVQLDHRRPSRHKRNSTKSLRSSLGTSEDKAEKAEKEHLNNVYRHHKHRHQHAVEAGRSISDRLIALEDQQKRLVSSLTSSDPELAARSGSSLLQDPTQSISVASDFMGKSWSLRSDLRGGEQVAKAKEAESPPAPALGHVDLDKAEAKHALKILKANKSEVEGVIDFSGLKDVSKLKRKWQGSSLDVGAGSGDKEEQAVSREGSFFRQTNRSSIIELDSMLQGAMETVEHLLLDATAAACVRVEHVLRMRLQGLAAQGTEVNSPDSPASPKSAKSETSEAELPQRIQKKCFESVTSPGPSLPRAQPVELEVLNDSGQLPAPPPHQRLRSLDEPPGGPRPLGI</sequence>
<evidence type="ECO:0000256" key="2">
    <source>
        <dbReference type="SAM" id="MobiDB-lite"/>
    </source>
</evidence>
<evidence type="ECO:0000313" key="5">
    <source>
        <dbReference type="Proteomes" id="UP001178507"/>
    </source>
</evidence>
<feature type="region of interest" description="Disordered" evidence="2">
    <location>
        <begin position="494"/>
        <end position="579"/>
    </location>
</feature>
<dbReference type="Proteomes" id="UP001178507">
    <property type="component" value="Unassembled WGS sequence"/>
</dbReference>
<dbReference type="AlphaFoldDB" id="A0AA36MTE8"/>
<comment type="caution">
    <text evidence="4">The sequence shown here is derived from an EMBL/GenBank/DDBJ whole genome shotgun (WGS) entry which is preliminary data.</text>
</comment>
<dbReference type="SMART" id="SM00054">
    <property type="entry name" value="EFh"/>
    <property type="match status" value="2"/>
</dbReference>